<dbReference type="CDD" id="cd16348">
    <property type="entry name" value="VOC_YdcJ_like"/>
    <property type="match status" value="1"/>
</dbReference>
<dbReference type="RefSeq" id="XP_011390150.1">
    <property type="nucleotide sequence ID" value="XM_011391848.1"/>
</dbReference>
<evidence type="ECO:0000256" key="3">
    <source>
        <dbReference type="ARBA" id="ARBA00023002"/>
    </source>
</evidence>
<proteinExistence type="inferred from homology"/>
<keyword evidence="4" id="KW-0408">Iron</keyword>
<protein>
    <recommendedName>
        <fullName evidence="7">2-oxoadipate dioxygenase/decarboxylase</fullName>
        <ecNumber evidence="6">1.13.11.93</ecNumber>
    </recommendedName>
    <alternativeName>
        <fullName evidence="8">2-hydroxyglutarate synthase</fullName>
    </alternativeName>
</protein>
<evidence type="ECO:0000256" key="9">
    <source>
        <dbReference type="SAM" id="MobiDB-lite"/>
    </source>
</evidence>
<comment type="cofactor">
    <cofactor evidence="1">
        <name>Fe(2+)</name>
        <dbReference type="ChEBI" id="CHEBI:29033"/>
    </cofactor>
</comment>
<sequence>MYTTDTRARYTFVSLQSTATDYAETANCKQRRDRRGSQTTDRCDVHPAVAQLYLRTIASLDGVPRRAYSDTAVEKKSSRKTNKMGVQANVIRATRSVMSEKLTTTLDLTASFEESQSQTLPALSSTDESEVSSSTSSISSKALTSSQMRALLASCMSSMYRCEVPLYGELVSIISSVNSDVIRAAANTISDDEISRLYVERHGAIRVGTAQELSLLARIFKVFGMHPVGYYDLMRDAKLPIHATAFRPVGRENLVKNPFRIFCSLLRLDCIADDETRMLAKQLLENRQIVSERCIELLVKAEMDLQTCKDYQDDSKVSGLTRDEALEFVERVVDIFAWHKDTPVSLEQYNLLAETHALVADIVSFRGPHINHLTPRTLDIDQVQRTMLARGIDAKDVIEGPPRRENEVYLRQTSFHALSESVEFLGGNTGTVEGRHKARFGEIEARGQALTRKGAQLYDALMQQVACRKREVEQKSGAKMEKEECVQIMQHVFQDGFPDSKDELLRQGLGYFTFSINDGQLAKNMWERQSQASASCDLLADMVKSGALHAEPITYEDFLPASAAGIFQSNLPQATASLPLDPRLQMEAWEARATLQAAVGGTILDYFALYTEQQSQSLIEVGTVLGTDMGEIVREIATRQDA</sequence>
<name>A0A0D1CN76_MYCMD</name>
<dbReference type="InterPro" id="IPR009770">
    <property type="entry name" value="HGLS"/>
</dbReference>
<accession>A0A0D1CN76</accession>
<evidence type="ECO:0000256" key="6">
    <source>
        <dbReference type="ARBA" id="ARBA00035023"/>
    </source>
</evidence>
<dbReference type="PANTHER" id="PTHR39479">
    <property type="match status" value="1"/>
</dbReference>
<evidence type="ECO:0000256" key="1">
    <source>
        <dbReference type="ARBA" id="ARBA00001954"/>
    </source>
</evidence>
<organism evidence="10 11">
    <name type="scientific">Mycosarcoma maydis</name>
    <name type="common">Corn smut fungus</name>
    <name type="synonym">Ustilago maydis</name>
    <dbReference type="NCBI Taxonomy" id="5270"/>
    <lineage>
        <taxon>Eukaryota</taxon>
        <taxon>Fungi</taxon>
        <taxon>Dikarya</taxon>
        <taxon>Basidiomycota</taxon>
        <taxon>Ustilaginomycotina</taxon>
        <taxon>Ustilaginomycetes</taxon>
        <taxon>Ustilaginales</taxon>
        <taxon>Ustilaginaceae</taxon>
        <taxon>Mycosarcoma</taxon>
    </lineage>
</organism>
<dbReference type="OrthoDB" id="8300246at2759"/>
<dbReference type="SMART" id="SM01150">
    <property type="entry name" value="DUF1338"/>
    <property type="match status" value="1"/>
</dbReference>
<evidence type="ECO:0000256" key="2">
    <source>
        <dbReference type="ARBA" id="ARBA00022964"/>
    </source>
</evidence>
<dbReference type="eggNOG" id="ENOG502QV4Z">
    <property type="taxonomic scope" value="Eukaryota"/>
</dbReference>
<dbReference type="GO" id="GO:0051213">
    <property type="term" value="F:dioxygenase activity"/>
    <property type="evidence" value="ECO:0007669"/>
    <property type="project" value="UniProtKB-KW"/>
</dbReference>
<comment type="similarity">
    <text evidence="5">Belongs to the 2-oxoadipate dioxygenase/decarboxylase family.</text>
</comment>
<keyword evidence="2" id="KW-0223">Dioxygenase</keyword>
<dbReference type="Gene3D" id="3.10.180.80">
    <property type="entry name" value="Uncharacterised protein PF07063, DUF1338"/>
    <property type="match status" value="1"/>
</dbReference>
<evidence type="ECO:0000313" key="11">
    <source>
        <dbReference type="Proteomes" id="UP000000561"/>
    </source>
</evidence>
<dbReference type="EC" id="1.13.11.93" evidence="6"/>
<evidence type="ECO:0000313" key="10">
    <source>
        <dbReference type="EMBL" id="KIS68083.1"/>
    </source>
</evidence>
<evidence type="ECO:0000256" key="5">
    <source>
        <dbReference type="ARBA" id="ARBA00035013"/>
    </source>
</evidence>
<feature type="region of interest" description="Disordered" evidence="9">
    <location>
        <begin position="117"/>
        <end position="138"/>
    </location>
</feature>
<keyword evidence="3" id="KW-0560">Oxidoreductase</keyword>
<dbReference type="OMA" id="LAWFRYY"/>
<evidence type="ECO:0000256" key="4">
    <source>
        <dbReference type="ARBA" id="ARBA00023004"/>
    </source>
</evidence>
<dbReference type="VEuPathDB" id="FungiDB:UMAG_03664"/>
<dbReference type="AlphaFoldDB" id="A0A0D1CN76"/>
<dbReference type="Proteomes" id="UP000000561">
    <property type="component" value="Chromosome 10"/>
</dbReference>
<dbReference type="InterPro" id="IPR047869">
    <property type="entry name" value="YdcJ_bac-like"/>
</dbReference>
<dbReference type="KEGG" id="uma:UMAG_03664"/>
<dbReference type="PANTHER" id="PTHR39479:SF2">
    <property type="entry name" value="2-OXOADIPATE DIOXYGENASE_DECARBOXYLASE"/>
    <property type="match status" value="1"/>
</dbReference>
<dbReference type="Pfam" id="PF07063">
    <property type="entry name" value="HGLS"/>
    <property type="match status" value="1"/>
</dbReference>
<dbReference type="EMBL" id="CM003149">
    <property type="protein sequence ID" value="KIS68083.1"/>
    <property type="molecule type" value="Genomic_DNA"/>
</dbReference>
<evidence type="ECO:0000256" key="7">
    <source>
        <dbReference type="ARBA" id="ARBA00035034"/>
    </source>
</evidence>
<keyword evidence="11" id="KW-1185">Reference proteome</keyword>
<dbReference type="InParanoid" id="A0A0D1CN76"/>
<evidence type="ECO:0000256" key="8">
    <source>
        <dbReference type="ARBA" id="ARBA00035045"/>
    </source>
</evidence>
<gene>
    <name evidence="10" type="ORF">UMAG_03664</name>
</gene>
<reference evidence="10 11" key="1">
    <citation type="journal article" date="2006" name="Nature">
        <title>Insights from the genome of the biotrophic fungal plant pathogen Ustilago maydis.</title>
        <authorList>
            <person name="Kamper J."/>
            <person name="Kahmann R."/>
            <person name="Bolker M."/>
            <person name="Ma L.J."/>
            <person name="Brefort T."/>
            <person name="Saville B.J."/>
            <person name="Banuett F."/>
            <person name="Kronstad J.W."/>
            <person name="Gold S.E."/>
            <person name="Muller O."/>
            <person name="Perlin M.H."/>
            <person name="Wosten H.A."/>
            <person name="de Vries R."/>
            <person name="Ruiz-Herrera J."/>
            <person name="Reynaga-Pena C.G."/>
            <person name="Snetselaar K."/>
            <person name="McCann M."/>
            <person name="Perez-Martin J."/>
            <person name="Feldbrugge M."/>
            <person name="Basse C.W."/>
            <person name="Steinberg G."/>
            <person name="Ibeas J.I."/>
            <person name="Holloman W."/>
            <person name="Guzman P."/>
            <person name="Farman M."/>
            <person name="Stajich J.E."/>
            <person name="Sentandreu R."/>
            <person name="Gonzalez-Prieto J.M."/>
            <person name="Kennell J.C."/>
            <person name="Molina L."/>
            <person name="Schirawski J."/>
            <person name="Mendoza-Mendoza A."/>
            <person name="Greilinger D."/>
            <person name="Munch K."/>
            <person name="Rossel N."/>
            <person name="Scherer M."/>
            <person name="Vranes M."/>
            <person name="Ladendorf O."/>
            <person name="Vincon V."/>
            <person name="Fuchs U."/>
            <person name="Sandrock B."/>
            <person name="Meng S."/>
            <person name="Ho E.C."/>
            <person name="Cahill M.J."/>
            <person name="Boyce K.J."/>
            <person name="Klose J."/>
            <person name="Klosterman S.J."/>
            <person name="Deelstra H.J."/>
            <person name="Ortiz-Castellanos L."/>
            <person name="Li W."/>
            <person name="Sanchez-Alonso P."/>
            <person name="Schreier P.H."/>
            <person name="Hauser-Hahn I."/>
            <person name="Vaupel M."/>
            <person name="Koopmann E."/>
            <person name="Friedrich G."/>
            <person name="Voss H."/>
            <person name="Schluter T."/>
            <person name="Margolis J."/>
            <person name="Platt D."/>
            <person name="Swimmer C."/>
            <person name="Gnirke A."/>
            <person name="Chen F."/>
            <person name="Vysotskaia V."/>
            <person name="Mannhaupt G."/>
            <person name="Guldener U."/>
            <person name="Munsterkotter M."/>
            <person name="Haase D."/>
            <person name="Oesterheld M."/>
            <person name="Mewes H.W."/>
            <person name="Mauceli E.W."/>
            <person name="DeCaprio D."/>
            <person name="Wade C.M."/>
            <person name="Butler J."/>
            <person name="Young S."/>
            <person name="Jaffe D.B."/>
            <person name="Calvo S."/>
            <person name="Nusbaum C."/>
            <person name="Galagan J."/>
            <person name="Birren B.W."/>
        </authorList>
    </citation>
    <scope>NUCLEOTIDE SEQUENCE [LARGE SCALE GENOMIC DNA]</scope>
    <source>
        <strain evidence="11">DSM 14603 / FGSC 9021 / UM521</strain>
    </source>
</reference>
<dbReference type="GeneID" id="23564066"/>